<dbReference type="RefSeq" id="WP_126309536.1">
    <property type="nucleotide sequence ID" value="NZ_AP018449.1"/>
</dbReference>
<dbReference type="EMBL" id="AP018449">
    <property type="protein sequence ID" value="BBB92595.1"/>
    <property type="molecule type" value="Genomic_DNA"/>
</dbReference>
<dbReference type="InterPro" id="IPR014710">
    <property type="entry name" value="RmlC-like_jellyroll"/>
</dbReference>
<dbReference type="CDD" id="cd00038">
    <property type="entry name" value="CAP_ED"/>
    <property type="match status" value="1"/>
</dbReference>
<dbReference type="SUPFAM" id="SSF51206">
    <property type="entry name" value="cAMP-binding domain-like"/>
    <property type="match status" value="1"/>
</dbReference>
<name>A0A348ANE7_9FIRM</name>
<proteinExistence type="predicted"/>
<organism evidence="2 3">
    <name type="scientific">Methylomusa anaerophila</name>
    <dbReference type="NCBI Taxonomy" id="1930071"/>
    <lineage>
        <taxon>Bacteria</taxon>
        <taxon>Bacillati</taxon>
        <taxon>Bacillota</taxon>
        <taxon>Negativicutes</taxon>
        <taxon>Selenomonadales</taxon>
        <taxon>Sporomusaceae</taxon>
        <taxon>Methylomusa</taxon>
    </lineage>
</organism>
<dbReference type="Gene3D" id="2.60.120.10">
    <property type="entry name" value="Jelly Rolls"/>
    <property type="match status" value="1"/>
</dbReference>
<dbReference type="InterPro" id="IPR016181">
    <property type="entry name" value="Acyl_CoA_acyltransferase"/>
</dbReference>
<dbReference type="InterPro" id="IPR018490">
    <property type="entry name" value="cNMP-bd_dom_sf"/>
</dbReference>
<dbReference type="Gene3D" id="3.40.630.30">
    <property type="match status" value="1"/>
</dbReference>
<evidence type="ECO:0000313" key="3">
    <source>
        <dbReference type="Proteomes" id="UP000276437"/>
    </source>
</evidence>
<dbReference type="OrthoDB" id="1673783at2"/>
<keyword evidence="3" id="KW-1185">Reference proteome</keyword>
<dbReference type="KEGG" id="mana:MAMMFC1_03290"/>
<accession>A0A348ANE7</accession>
<evidence type="ECO:0000313" key="2">
    <source>
        <dbReference type="EMBL" id="BBB92595.1"/>
    </source>
</evidence>
<evidence type="ECO:0000259" key="1">
    <source>
        <dbReference type="PROSITE" id="PS50042"/>
    </source>
</evidence>
<dbReference type="SUPFAM" id="SSF55729">
    <property type="entry name" value="Acyl-CoA N-acyltransferases (Nat)"/>
    <property type="match status" value="1"/>
</dbReference>
<protein>
    <recommendedName>
        <fullName evidence="1">Cyclic nucleotide-binding domain-containing protein</fullName>
    </recommendedName>
</protein>
<dbReference type="AlphaFoldDB" id="A0A348ANE7"/>
<feature type="domain" description="Cyclic nucleotide-binding" evidence="1">
    <location>
        <begin position="267"/>
        <end position="379"/>
    </location>
</feature>
<dbReference type="Pfam" id="PF13444">
    <property type="entry name" value="Acetyltransf_5"/>
    <property type="match status" value="1"/>
</dbReference>
<gene>
    <name evidence="2" type="ORF">MAMMFC1_03290</name>
</gene>
<sequence>MENVTQAVSLSPAGAPTERIIIGEATTAKERREIYRLRYHVYAEEIGYKFVTADHVNKLLQDELDEKALLLYAKVGSKIIGTGRVNIGRLADFSPDLIQTYRMDKFKKFHSEENDPYFAVASKGMILPEYRNSSAIYRIIAKLYELYCDYRIQFAFINCNFHLIPFYERSGYVRIDKNTVDSNDGSPLTSLVLAVDDVQHLQRVGSPLFRIARGRTSLNTEVVNRFNSVFFSEMKTPAINSQLITVDELWSIICRHLGNAPNQTIDIMNDLSILEAKFFLHSCSTIVHCHAGDHIAVSGNTSQELIILLAGTAQSSLHGTILPGQYCGENGLAHRSRHFSSVIALDEADILVFSFFLFSNFQKRHPNIARKILNNLQQNYYPNSHRMVSRGS</sequence>
<dbReference type="PROSITE" id="PS50042">
    <property type="entry name" value="CNMP_BINDING_3"/>
    <property type="match status" value="1"/>
</dbReference>
<reference evidence="2 3" key="1">
    <citation type="journal article" date="2018" name="Int. J. Syst. Evol. Microbiol.">
        <title>Methylomusa anaerophila gen. nov., sp. nov., an anaerobic methanol-utilizing bacterium isolated from a microbial fuel cell.</title>
        <authorList>
            <person name="Amano N."/>
            <person name="Yamamuro A."/>
            <person name="Miyahara M."/>
            <person name="Kouzuma A."/>
            <person name="Abe T."/>
            <person name="Watanabe K."/>
        </authorList>
    </citation>
    <scope>NUCLEOTIDE SEQUENCE [LARGE SCALE GENOMIC DNA]</scope>
    <source>
        <strain evidence="2 3">MMFC1</strain>
    </source>
</reference>
<dbReference type="Proteomes" id="UP000276437">
    <property type="component" value="Chromosome"/>
</dbReference>
<dbReference type="InterPro" id="IPR000595">
    <property type="entry name" value="cNMP-bd_dom"/>
</dbReference>